<dbReference type="AlphaFoldDB" id="A0A8T8X4N2"/>
<accession>A0A8T8X4N2</accession>
<proteinExistence type="predicted"/>
<evidence type="ECO:0000313" key="1">
    <source>
        <dbReference type="EMBL" id="RAH82479.1"/>
    </source>
</evidence>
<dbReference type="Proteomes" id="UP000249497">
    <property type="component" value="Unassembled WGS sequence"/>
</dbReference>
<dbReference type="RefSeq" id="XP_025528373.1">
    <property type="nucleotide sequence ID" value="XM_025677574.1"/>
</dbReference>
<keyword evidence="2" id="KW-1185">Reference proteome</keyword>
<evidence type="ECO:0000313" key="2">
    <source>
        <dbReference type="Proteomes" id="UP000249497"/>
    </source>
</evidence>
<sequence length="178" mass="20141">MSNRGNSVVTSHQSALVHRDIYTCSTRRRRSSISTVSRTIAFGDGSRLSRVDYPESLAGVSKLLLPEGPVVLVAIVVVRRRPIQTRQAMCSWKGGDLRNELILRSARIHIQSTIRERERERERETALRIHHVQFIFACVLAQVSQKDGSSQCHLPFSSVLHMNSFIIMVTSSYTIYTC</sequence>
<organism evidence="1 2">
    <name type="scientific">Aspergillus japonicus CBS 114.51</name>
    <dbReference type="NCBI Taxonomy" id="1448312"/>
    <lineage>
        <taxon>Eukaryota</taxon>
        <taxon>Fungi</taxon>
        <taxon>Dikarya</taxon>
        <taxon>Ascomycota</taxon>
        <taxon>Pezizomycotina</taxon>
        <taxon>Eurotiomycetes</taxon>
        <taxon>Eurotiomycetidae</taxon>
        <taxon>Eurotiales</taxon>
        <taxon>Aspergillaceae</taxon>
        <taxon>Aspergillus</taxon>
        <taxon>Aspergillus subgen. Circumdati</taxon>
    </lineage>
</organism>
<protein>
    <submittedName>
        <fullName evidence="1">Uncharacterized protein</fullName>
    </submittedName>
</protein>
<gene>
    <name evidence="1" type="ORF">BO86DRAFT_68710</name>
</gene>
<name>A0A8T8X4N2_ASPJA</name>
<reference evidence="1 2" key="1">
    <citation type="submission" date="2018-02" db="EMBL/GenBank/DDBJ databases">
        <title>The genomes of Aspergillus section Nigri reveals drivers in fungal speciation.</title>
        <authorList>
            <consortium name="DOE Joint Genome Institute"/>
            <person name="Vesth T.C."/>
            <person name="Nybo J."/>
            <person name="Theobald S."/>
            <person name="Brandl J."/>
            <person name="Frisvad J.C."/>
            <person name="Nielsen K.F."/>
            <person name="Lyhne E.K."/>
            <person name="Kogle M.E."/>
            <person name="Kuo A."/>
            <person name="Riley R."/>
            <person name="Clum A."/>
            <person name="Nolan M."/>
            <person name="Lipzen A."/>
            <person name="Salamov A."/>
            <person name="Henrissat B."/>
            <person name="Wiebenga A."/>
            <person name="De vries R.P."/>
            <person name="Grigoriev I.V."/>
            <person name="Mortensen U.H."/>
            <person name="Andersen M.R."/>
            <person name="Baker S.E."/>
        </authorList>
    </citation>
    <scope>NUCLEOTIDE SEQUENCE [LARGE SCALE GENOMIC DNA]</scope>
    <source>
        <strain evidence="1 2">CBS 114.51</strain>
    </source>
</reference>
<dbReference type="GeneID" id="37181267"/>
<dbReference type="EMBL" id="KZ824788">
    <property type="protein sequence ID" value="RAH82479.1"/>
    <property type="molecule type" value="Genomic_DNA"/>
</dbReference>